<proteinExistence type="predicted"/>
<comment type="caution">
    <text evidence="1">The sequence shown here is derived from an EMBL/GenBank/DDBJ whole genome shotgun (WGS) entry which is preliminary data.</text>
</comment>
<reference evidence="2" key="1">
    <citation type="journal article" date="2019" name="Int. J. Syst. Evol. Microbiol.">
        <title>The Global Catalogue of Microorganisms (GCM) 10K type strain sequencing project: providing services to taxonomists for standard genome sequencing and annotation.</title>
        <authorList>
            <consortium name="The Broad Institute Genomics Platform"/>
            <consortium name="The Broad Institute Genome Sequencing Center for Infectious Disease"/>
            <person name="Wu L."/>
            <person name="Ma J."/>
        </authorList>
    </citation>
    <scope>NUCLEOTIDE SEQUENCE [LARGE SCALE GENOMIC DNA]</scope>
    <source>
        <strain evidence="2">JCM 17626</strain>
    </source>
</reference>
<name>A0ABP8B3Y3_9SPHI</name>
<organism evidence="1 2">
    <name type="scientific">Pedobacter jeongneungensis</name>
    <dbReference type="NCBI Taxonomy" id="947309"/>
    <lineage>
        <taxon>Bacteria</taxon>
        <taxon>Pseudomonadati</taxon>
        <taxon>Bacteroidota</taxon>
        <taxon>Sphingobacteriia</taxon>
        <taxon>Sphingobacteriales</taxon>
        <taxon>Sphingobacteriaceae</taxon>
        <taxon>Pedobacter</taxon>
    </lineage>
</organism>
<accession>A0ABP8B3Y3</accession>
<keyword evidence="2" id="KW-1185">Reference proteome</keyword>
<evidence type="ECO:0000313" key="2">
    <source>
        <dbReference type="Proteomes" id="UP001501772"/>
    </source>
</evidence>
<dbReference type="EMBL" id="BAABBY010000001">
    <property type="protein sequence ID" value="GAA4197228.1"/>
    <property type="molecule type" value="Genomic_DNA"/>
</dbReference>
<dbReference type="Proteomes" id="UP001501772">
    <property type="component" value="Unassembled WGS sequence"/>
</dbReference>
<gene>
    <name evidence="1" type="ORF">GCM10022289_04170</name>
</gene>
<protein>
    <submittedName>
        <fullName evidence="1">Uncharacterized protein</fullName>
    </submittedName>
</protein>
<evidence type="ECO:0000313" key="1">
    <source>
        <dbReference type="EMBL" id="GAA4197228.1"/>
    </source>
</evidence>
<sequence>MPENEFKRVNRSAELMLANDDGTKIYRIISTTFIPKPEPYTFFYFYQGKLIRFIKSDRIDDYKFIR</sequence>